<evidence type="ECO:0000256" key="1">
    <source>
        <dbReference type="ARBA" id="ARBA00006817"/>
    </source>
</evidence>
<dbReference type="SUPFAM" id="SSF55961">
    <property type="entry name" value="Bet v1-like"/>
    <property type="match status" value="1"/>
</dbReference>
<evidence type="ECO:0000313" key="4">
    <source>
        <dbReference type="Proteomes" id="UP000241074"/>
    </source>
</evidence>
<sequence length="157" mass="17821">MSKPHPHELRVELELNASVEQIWRCWVEPELLKQWFCPKPWQVVDVRMDMRPGGEFYTLMQGPNGEQFGEPGVFLAVEPKRRIMFTDAFQPGWLPSARAFIVGDFMYVDLGNGRTKFVGRAYHWNAEAQAEHAAMGFEPGWTAAARQLEALAAGLTA</sequence>
<reference evidence="3 4" key="2">
    <citation type="submission" date="2018-03" db="EMBL/GenBank/DDBJ databases">
        <authorList>
            <person name="Keele B.F."/>
        </authorList>
    </citation>
    <scope>NUCLEOTIDE SEQUENCE [LARGE SCALE GENOMIC DNA]</scope>
    <source>
        <strain evidence="3 4">D13</strain>
    </source>
</reference>
<gene>
    <name evidence="3" type="ORF">C7S18_11830</name>
</gene>
<dbReference type="InterPro" id="IPR023393">
    <property type="entry name" value="START-like_dom_sf"/>
</dbReference>
<keyword evidence="4" id="KW-1185">Reference proteome</keyword>
<name>A0A2P1PSP8_9GAMM</name>
<dbReference type="Proteomes" id="UP000241074">
    <property type="component" value="Chromosome"/>
</dbReference>
<dbReference type="Gene3D" id="3.30.530.20">
    <property type="match status" value="1"/>
</dbReference>
<dbReference type="RefSeq" id="WP_106891762.1">
    <property type="nucleotide sequence ID" value="NZ_CP027860.1"/>
</dbReference>
<reference evidence="3 4" key="1">
    <citation type="submission" date="2018-03" db="EMBL/GenBank/DDBJ databases">
        <title>Ahniella affigens gen. nov., sp. nov., a gammaproteobacterium isolated from sandy soil near a stream.</title>
        <authorList>
            <person name="Ko Y."/>
            <person name="Kim J.-H."/>
        </authorList>
    </citation>
    <scope>NUCLEOTIDE SEQUENCE [LARGE SCALE GENOMIC DNA]</scope>
    <source>
        <strain evidence="3 4">D13</strain>
    </source>
</reference>
<dbReference type="KEGG" id="xba:C7S18_11830"/>
<protein>
    <submittedName>
        <fullName evidence="3">Polyketide cyclase</fullName>
    </submittedName>
</protein>
<comment type="similarity">
    <text evidence="1">Belongs to the AHA1 family.</text>
</comment>
<dbReference type="AlphaFoldDB" id="A0A2P1PSP8"/>
<proteinExistence type="inferred from homology"/>
<evidence type="ECO:0000313" key="3">
    <source>
        <dbReference type="EMBL" id="AVP97842.1"/>
    </source>
</evidence>
<organism evidence="3 4">
    <name type="scientific">Ahniella affigens</name>
    <dbReference type="NCBI Taxonomy" id="2021234"/>
    <lineage>
        <taxon>Bacteria</taxon>
        <taxon>Pseudomonadati</taxon>
        <taxon>Pseudomonadota</taxon>
        <taxon>Gammaproteobacteria</taxon>
        <taxon>Lysobacterales</taxon>
        <taxon>Rhodanobacteraceae</taxon>
        <taxon>Ahniella</taxon>
    </lineage>
</organism>
<feature type="domain" description="Activator of Hsp90 ATPase homologue 1/2-like C-terminal" evidence="2">
    <location>
        <begin position="16"/>
        <end position="152"/>
    </location>
</feature>
<dbReference type="InterPro" id="IPR013538">
    <property type="entry name" value="ASHA1/2-like_C"/>
</dbReference>
<dbReference type="EMBL" id="CP027860">
    <property type="protein sequence ID" value="AVP97842.1"/>
    <property type="molecule type" value="Genomic_DNA"/>
</dbReference>
<dbReference type="Pfam" id="PF08327">
    <property type="entry name" value="AHSA1"/>
    <property type="match status" value="1"/>
</dbReference>
<accession>A0A2P1PSP8</accession>
<evidence type="ECO:0000259" key="2">
    <source>
        <dbReference type="Pfam" id="PF08327"/>
    </source>
</evidence>
<dbReference type="OrthoDB" id="9805228at2"/>